<keyword evidence="2" id="KW-1133">Transmembrane helix</keyword>
<evidence type="ECO:0000313" key="5">
    <source>
        <dbReference type="Proteomes" id="UP000178344"/>
    </source>
</evidence>
<feature type="transmembrane region" description="Helical" evidence="2">
    <location>
        <begin position="55"/>
        <end position="75"/>
    </location>
</feature>
<feature type="region of interest" description="Disordered" evidence="1">
    <location>
        <begin position="297"/>
        <end position="318"/>
    </location>
</feature>
<proteinExistence type="predicted"/>
<reference evidence="4 5" key="1">
    <citation type="journal article" date="2016" name="Nat. Commun.">
        <title>Thousands of microbial genomes shed light on interconnected biogeochemical processes in an aquifer system.</title>
        <authorList>
            <person name="Anantharaman K."/>
            <person name="Brown C.T."/>
            <person name="Hug L.A."/>
            <person name="Sharon I."/>
            <person name="Castelle C.J."/>
            <person name="Probst A.J."/>
            <person name="Thomas B.C."/>
            <person name="Singh A."/>
            <person name="Wilkins M.J."/>
            <person name="Karaoz U."/>
            <person name="Brodie E.L."/>
            <person name="Williams K.H."/>
            <person name="Hubbard S.S."/>
            <person name="Banfield J.F."/>
        </authorList>
    </citation>
    <scope>NUCLEOTIDE SEQUENCE [LARGE SCALE GENOMIC DNA]</scope>
</reference>
<dbReference type="EMBL" id="MFKQ01000002">
    <property type="protein sequence ID" value="OGG47794.1"/>
    <property type="molecule type" value="Genomic_DNA"/>
</dbReference>
<feature type="domain" description="DUF5671" evidence="3">
    <location>
        <begin position="12"/>
        <end position="146"/>
    </location>
</feature>
<evidence type="ECO:0000256" key="1">
    <source>
        <dbReference type="SAM" id="MobiDB-lite"/>
    </source>
</evidence>
<dbReference type="Pfam" id="PF18920">
    <property type="entry name" value="DUF5671"/>
    <property type="match status" value="1"/>
</dbReference>
<dbReference type="Proteomes" id="UP000178344">
    <property type="component" value="Unassembled WGS sequence"/>
</dbReference>
<protein>
    <recommendedName>
        <fullName evidence="3">DUF5671 domain-containing protein</fullName>
    </recommendedName>
</protein>
<evidence type="ECO:0000256" key="2">
    <source>
        <dbReference type="SAM" id="Phobius"/>
    </source>
</evidence>
<organism evidence="4 5">
    <name type="scientific">Candidatus Kaiserbacteria bacterium RIFCSPHIGHO2_01_FULL_49_13</name>
    <dbReference type="NCBI Taxonomy" id="1798477"/>
    <lineage>
        <taxon>Bacteria</taxon>
        <taxon>Candidatus Kaiseribacteriota</taxon>
    </lineage>
</organism>
<evidence type="ECO:0000313" key="4">
    <source>
        <dbReference type="EMBL" id="OGG47794.1"/>
    </source>
</evidence>
<name>A0A1F6CEX9_9BACT</name>
<comment type="caution">
    <text evidence="4">The sequence shown here is derived from an EMBL/GenBank/DDBJ whole genome shotgun (WGS) entry which is preliminary data.</text>
</comment>
<dbReference type="AlphaFoldDB" id="A0A1F6CEX9"/>
<feature type="transmembrane region" description="Helical" evidence="2">
    <location>
        <begin position="133"/>
        <end position="151"/>
    </location>
</feature>
<keyword evidence="2" id="KW-0472">Membrane</keyword>
<gene>
    <name evidence="4" type="ORF">A2671_00965</name>
</gene>
<sequence length="318" mass="36431">MEPQKIKLSPKDFFLYIGAMVTLYASAVAFINLWFEYSNNLFPDALQPYQDPYSTSIRIALAALLVIFPLYLFLTRINNQDIRRNPDKRSLPLRKWLIYLTLFIAGITIVVDLITLINYFLGGDITARFVSKVAVVLVVIGGIFAYYFYDLRGAWERNARQSVMFGWIAGALVLGSIVAGFFIIGSPTSQRDLRFDQQKVYDLQNTQWQIVSYWQQKETLPQRLSDLQDPISGFIVPRDPETGEEYVYSVTGVLSFKLCGTFNRPTPENMRGQILTKPMPASEPGVAPYVEDSWQHEAGDQCFDRTIDPDRYPPFRKQ</sequence>
<feature type="transmembrane region" description="Helical" evidence="2">
    <location>
        <begin position="96"/>
        <end position="121"/>
    </location>
</feature>
<accession>A0A1F6CEX9</accession>
<keyword evidence="2" id="KW-0812">Transmembrane</keyword>
<feature type="transmembrane region" description="Helical" evidence="2">
    <location>
        <begin position="163"/>
        <end position="184"/>
    </location>
</feature>
<dbReference type="InterPro" id="IPR043728">
    <property type="entry name" value="DUF5671"/>
</dbReference>
<feature type="transmembrane region" description="Helical" evidence="2">
    <location>
        <begin position="13"/>
        <end position="35"/>
    </location>
</feature>
<evidence type="ECO:0000259" key="3">
    <source>
        <dbReference type="Pfam" id="PF18920"/>
    </source>
</evidence>